<evidence type="ECO:0000313" key="2">
    <source>
        <dbReference type="Proteomes" id="UP000184111"/>
    </source>
</evidence>
<gene>
    <name evidence="1" type="ORF">SAMN05216499_13712</name>
</gene>
<name>A0A1M7QLA4_9ACTN</name>
<accession>A0A1M7QLA4</accession>
<protein>
    <submittedName>
        <fullName evidence="1">Uncharacterized protein</fullName>
    </submittedName>
</protein>
<reference evidence="1 2" key="1">
    <citation type="submission" date="2016-11" db="EMBL/GenBank/DDBJ databases">
        <authorList>
            <person name="Jaros S."/>
            <person name="Januszkiewicz K."/>
            <person name="Wedrychowicz H."/>
        </authorList>
    </citation>
    <scope>NUCLEOTIDE SEQUENCE [LARGE SCALE GENOMIC DNA]</scope>
    <source>
        <strain evidence="1 2">CGMCC 4.2025</strain>
    </source>
</reference>
<dbReference type="STRING" id="310782.SAMN05216499_13712"/>
<dbReference type="Proteomes" id="UP000184111">
    <property type="component" value="Unassembled WGS sequence"/>
</dbReference>
<dbReference type="AlphaFoldDB" id="A0A1M7QLA4"/>
<dbReference type="RefSeq" id="WP_159450324.1">
    <property type="nucleotide sequence ID" value="NZ_FRBI01000037.1"/>
</dbReference>
<dbReference type="EMBL" id="FRBI01000037">
    <property type="protein sequence ID" value="SHN32000.1"/>
    <property type="molecule type" value="Genomic_DNA"/>
</dbReference>
<proteinExistence type="predicted"/>
<keyword evidence="2" id="KW-1185">Reference proteome</keyword>
<sequence length="47" mass="5212">MKVLETGNGKYDVVVRDMSNPSGAPTTVIKDATERYIENKLANGLWE</sequence>
<dbReference type="OrthoDB" id="9773856at2"/>
<evidence type="ECO:0000313" key="1">
    <source>
        <dbReference type="EMBL" id="SHN32000.1"/>
    </source>
</evidence>
<organism evidence="1 2">
    <name type="scientific">Actinacidiphila paucisporea</name>
    <dbReference type="NCBI Taxonomy" id="310782"/>
    <lineage>
        <taxon>Bacteria</taxon>
        <taxon>Bacillati</taxon>
        <taxon>Actinomycetota</taxon>
        <taxon>Actinomycetes</taxon>
        <taxon>Kitasatosporales</taxon>
        <taxon>Streptomycetaceae</taxon>
        <taxon>Actinacidiphila</taxon>
    </lineage>
</organism>